<keyword evidence="2" id="KW-1185">Reference proteome</keyword>
<accession>A0A8I0TRA0</accession>
<sequence>MEIPGAHLAADLHFDDAAPVRLRMVAREPLNPPGAAVRGLFAALCATFAGQLSLARTIEIDGPELPLSAMGWLEELRRYLYAVRSYRDGRAVAAYGCFADRSAGPDPSHLDRDDSRTALLFLSGGIDSALSALLLDANGYQVVPVHVTGVNGDVAVSETEERAATRVAGELGLPLTVFDIVSEPPLAELAAGWTTVPPSFPSVNTVPHGRELLLLSAAAWWCESAGTAASVAFGVENSGWSDTFRLNGHSYPRSDTQSERGLTALQRLSSYCQPGMLTLVSPVAGLTEYRKFVDFSRWRPDLLNVCSFCFWGVCCGLCQKCSLYYVIGRSLGSLGPQYRNSPMKLPSEYLVDALRRPLDPRYRERQVALIDIDSAGLWRDGESSLRSLVRKVRPTLLHHRDAWRRDLLRARYNVSLPAKFALKRWG</sequence>
<proteinExistence type="predicted"/>
<dbReference type="GeneID" id="86827447"/>
<evidence type="ECO:0000313" key="2">
    <source>
        <dbReference type="Proteomes" id="UP000629287"/>
    </source>
</evidence>
<protein>
    <submittedName>
        <fullName evidence="1">7-cyano-7-deazaguanine synthase in queuosine biosynthesis</fullName>
    </submittedName>
</protein>
<name>A0A8I0TRA0_9ACTN</name>
<gene>
    <name evidence="1" type="ORF">H4687_002865</name>
</gene>
<dbReference type="EMBL" id="JADBGF010000001">
    <property type="protein sequence ID" value="MBE1596736.1"/>
    <property type="molecule type" value="Genomic_DNA"/>
</dbReference>
<dbReference type="Proteomes" id="UP000629287">
    <property type="component" value="Unassembled WGS sequence"/>
</dbReference>
<dbReference type="RefSeq" id="WP_046913979.1">
    <property type="nucleotide sequence ID" value="NZ_JADBGF010000001.1"/>
</dbReference>
<dbReference type="Pfam" id="PF06508">
    <property type="entry name" value="QueC"/>
    <property type="match status" value="1"/>
</dbReference>
<comment type="caution">
    <text evidence="1">The sequence shown here is derived from an EMBL/GenBank/DDBJ whole genome shotgun (WGS) entry which is preliminary data.</text>
</comment>
<dbReference type="OrthoDB" id="10020338at2"/>
<dbReference type="AlphaFoldDB" id="A0A8I0TRA0"/>
<dbReference type="SUPFAM" id="SSF52402">
    <property type="entry name" value="Adenine nucleotide alpha hydrolases-like"/>
    <property type="match status" value="1"/>
</dbReference>
<dbReference type="InterPro" id="IPR014729">
    <property type="entry name" value="Rossmann-like_a/b/a_fold"/>
</dbReference>
<reference evidence="1 2" key="1">
    <citation type="submission" date="2020-10" db="EMBL/GenBank/DDBJ databases">
        <title>Sequencing the genomes of 1000 actinobacteria strains.</title>
        <authorList>
            <person name="Klenk H.-P."/>
        </authorList>
    </citation>
    <scope>NUCLEOTIDE SEQUENCE [LARGE SCALE GENOMIC DNA]</scope>
    <source>
        <strain evidence="1 2">DSM 41803</strain>
    </source>
</reference>
<organism evidence="1 2">
    <name type="scientific">Streptomyces stelliscabiei</name>
    <dbReference type="NCBI Taxonomy" id="146820"/>
    <lineage>
        <taxon>Bacteria</taxon>
        <taxon>Bacillati</taxon>
        <taxon>Actinomycetota</taxon>
        <taxon>Actinomycetes</taxon>
        <taxon>Kitasatosporales</taxon>
        <taxon>Streptomycetaceae</taxon>
        <taxon>Streptomyces</taxon>
    </lineage>
</organism>
<evidence type="ECO:0000313" key="1">
    <source>
        <dbReference type="EMBL" id="MBE1596736.1"/>
    </source>
</evidence>
<dbReference type="InterPro" id="IPR018317">
    <property type="entry name" value="QueC"/>
</dbReference>
<dbReference type="Gene3D" id="3.40.50.620">
    <property type="entry name" value="HUPs"/>
    <property type="match status" value="1"/>
</dbReference>